<gene>
    <name evidence="2" type="ORF">OU682_12000</name>
</gene>
<feature type="transmembrane region" description="Helical" evidence="1">
    <location>
        <begin position="113"/>
        <end position="134"/>
    </location>
</feature>
<reference evidence="2" key="1">
    <citation type="submission" date="2022-12" db="EMBL/GenBank/DDBJ databases">
        <title>Paracoccus sp. EF6 isolated from a lake water.</title>
        <authorList>
            <person name="Liu H."/>
        </authorList>
    </citation>
    <scope>NUCLEOTIDE SEQUENCE</scope>
    <source>
        <strain evidence="2">EF6</strain>
    </source>
</reference>
<dbReference type="InterPro" id="IPR010266">
    <property type="entry name" value="NnrS"/>
</dbReference>
<name>A0ABT4J5I1_9RHOB</name>
<feature type="transmembrane region" description="Helical" evidence="1">
    <location>
        <begin position="272"/>
        <end position="293"/>
    </location>
</feature>
<dbReference type="EMBL" id="JAPTYD010000015">
    <property type="protein sequence ID" value="MCZ0962342.1"/>
    <property type="molecule type" value="Genomic_DNA"/>
</dbReference>
<protein>
    <submittedName>
        <fullName evidence="2">NnrS family protein</fullName>
    </submittedName>
</protein>
<evidence type="ECO:0000313" key="3">
    <source>
        <dbReference type="Proteomes" id="UP001149822"/>
    </source>
</evidence>
<dbReference type="Pfam" id="PF05940">
    <property type="entry name" value="NnrS"/>
    <property type="match status" value="1"/>
</dbReference>
<keyword evidence="1" id="KW-0472">Membrane</keyword>
<feature type="transmembrane region" description="Helical" evidence="1">
    <location>
        <begin position="86"/>
        <end position="107"/>
    </location>
</feature>
<keyword evidence="1" id="KW-0812">Transmembrane</keyword>
<feature type="transmembrane region" description="Helical" evidence="1">
    <location>
        <begin position="305"/>
        <end position="325"/>
    </location>
</feature>
<feature type="transmembrane region" description="Helical" evidence="1">
    <location>
        <begin position="176"/>
        <end position="197"/>
    </location>
</feature>
<feature type="transmembrane region" description="Helical" evidence="1">
    <location>
        <begin position="62"/>
        <end position="79"/>
    </location>
</feature>
<dbReference type="Proteomes" id="UP001149822">
    <property type="component" value="Unassembled WGS sequence"/>
</dbReference>
<keyword evidence="3" id="KW-1185">Reference proteome</keyword>
<dbReference type="RefSeq" id="WP_268942361.1">
    <property type="nucleotide sequence ID" value="NZ_JAPTYD010000015.1"/>
</dbReference>
<proteinExistence type="predicted"/>
<evidence type="ECO:0000256" key="1">
    <source>
        <dbReference type="SAM" id="Phobius"/>
    </source>
</evidence>
<sequence length="403" mass="42716">MTTAQKMRQFTGPAWLSHGFRPFFLLAALWAVGAMLLWMAMLSGGTPLPLRLDPISWHAHEFLFGYLGAVICGFVLTAVPNWTGRLPVMGTPLLGLAVLWTLGRVAMLVSDLLPWQAVALIDLSLPVALVVFTAREVLTGRNWRNLPVVGLIGLHGTANAIFHLEAARLGSAFEGVGMRLGLATALVLIALIGGRIIPSFTRNWLAARGAETLPTPFGRADGGVLAMTVAALAAFVAVPDAKAAPWLMAAAGLANLWRLSRWCGWQVRSEPLLWSLHLAYGMLALGFWAEAAAQQDLIAAAPARHVWLAGAVGLMTLAVMSRASLGHTGRTLHAGPTTTAAYLSLVGSVIARVTAGLAGNPMLLLHLSAVLWIAAFAVFALVYAPILLRPRLAPRRPSGQGAA</sequence>
<feature type="transmembrane region" description="Helical" evidence="1">
    <location>
        <begin position="364"/>
        <end position="388"/>
    </location>
</feature>
<evidence type="ECO:0000313" key="2">
    <source>
        <dbReference type="EMBL" id="MCZ0962342.1"/>
    </source>
</evidence>
<feature type="transmembrane region" description="Helical" evidence="1">
    <location>
        <begin position="217"/>
        <end position="237"/>
    </location>
</feature>
<feature type="transmembrane region" description="Helical" evidence="1">
    <location>
        <begin position="337"/>
        <end position="358"/>
    </location>
</feature>
<comment type="caution">
    <text evidence="2">The sequence shown here is derived from an EMBL/GenBank/DDBJ whole genome shotgun (WGS) entry which is preliminary data.</text>
</comment>
<accession>A0ABT4J5I1</accession>
<feature type="transmembrane region" description="Helical" evidence="1">
    <location>
        <begin position="20"/>
        <end position="42"/>
    </location>
</feature>
<keyword evidence="1" id="KW-1133">Transmembrane helix</keyword>
<organism evidence="2 3">
    <name type="scientific">Paracoccus benzoatiresistens</name>
    <dbReference type="NCBI Taxonomy" id="2997341"/>
    <lineage>
        <taxon>Bacteria</taxon>
        <taxon>Pseudomonadati</taxon>
        <taxon>Pseudomonadota</taxon>
        <taxon>Alphaproteobacteria</taxon>
        <taxon>Rhodobacterales</taxon>
        <taxon>Paracoccaceae</taxon>
        <taxon>Paracoccus</taxon>
    </lineage>
</organism>